<gene>
    <name evidence="2" type="primary">nad6</name>
</gene>
<keyword evidence="1" id="KW-0472">Membrane</keyword>
<dbReference type="AlphaFoldDB" id="A0A7U0R693"/>
<proteinExistence type="predicted"/>
<name>A0A7U0R693_9ARAC</name>
<geneLocation type="mitochondrion" evidence="2"/>
<protein>
    <submittedName>
        <fullName evidence="2">NADH dehydrogenase subunit 6</fullName>
    </submittedName>
</protein>
<feature type="transmembrane region" description="Helical" evidence="1">
    <location>
        <begin position="7"/>
        <end position="30"/>
    </location>
</feature>
<keyword evidence="1" id="KW-0812">Transmembrane</keyword>
<feature type="transmembrane region" description="Helical" evidence="1">
    <location>
        <begin position="42"/>
        <end position="63"/>
    </location>
</feature>
<sequence length="143" mass="16987">MFIILMSMLFVSGIQPMLMISMLIMIVLLYSYMIYVMMSGYWFGYVLMMVMLSGVLVLFTYMVSLIPNESFENYNLMYLMGLLFMMIGSYYYWMMDLKHSFMSIMLWSSFMSLFNLFMISFLLMIMLLVVWLSFIGCGAIRVY</sequence>
<evidence type="ECO:0000256" key="1">
    <source>
        <dbReference type="SAM" id="Phobius"/>
    </source>
</evidence>
<keyword evidence="1" id="KW-1133">Transmembrane helix</keyword>
<evidence type="ECO:0000313" key="2">
    <source>
        <dbReference type="EMBL" id="QQX28282.1"/>
    </source>
</evidence>
<feature type="transmembrane region" description="Helical" evidence="1">
    <location>
        <begin position="113"/>
        <end position="140"/>
    </location>
</feature>
<organism evidence="2">
    <name type="scientific">Phanuelus gladstone</name>
    <dbReference type="NCBI Taxonomy" id="2059714"/>
    <lineage>
        <taxon>Eukaryota</taxon>
        <taxon>Metazoa</taxon>
        <taxon>Ecdysozoa</taxon>
        <taxon>Arthropoda</taxon>
        <taxon>Chelicerata</taxon>
        <taxon>Arachnida</taxon>
        <taxon>Araneae</taxon>
        <taxon>Araneomorphae</taxon>
        <taxon>Entelegynae</taxon>
        <taxon>Dionycha</taxon>
        <taxon>Salticidae</taxon>
        <taxon>Salticinae</taxon>
        <taxon>Salticoida</taxon>
        <taxon>Aelurillini</taxon>
        <taxon>Phanuelus</taxon>
    </lineage>
</organism>
<dbReference type="EMBL" id="MT773150">
    <property type="protein sequence ID" value="QQX28282.1"/>
    <property type="molecule type" value="Genomic_DNA"/>
</dbReference>
<accession>A0A7U0R693</accession>
<reference evidence="2" key="1">
    <citation type="submission" date="2020-07" db="EMBL/GenBank/DDBJ databases">
        <title>The Complete Mitochondrial Genome of the Endemic Jumping Spider Phanuelus gladstone.</title>
        <authorList>
            <person name="Manu Thomas M."/>
            <person name="Chitra M."/>
            <person name="Caleb J.T.D."/>
            <person name="Soreiphy M."/>
        </authorList>
    </citation>
    <scope>NUCLEOTIDE SEQUENCE</scope>
</reference>
<keyword evidence="2" id="KW-0496">Mitochondrion</keyword>
<feature type="transmembrane region" description="Helical" evidence="1">
    <location>
        <begin position="75"/>
        <end position="93"/>
    </location>
</feature>